<evidence type="ECO:0000259" key="1">
    <source>
        <dbReference type="SMART" id="SM00829"/>
    </source>
</evidence>
<feature type="domain" description="Enoyl reductase (ER)" evidence="1">
    <location>
        <begin position="13"/>
        <end position="320"/>
    </location>
</feature>
<dbReference type="SUPFAM" id="SSF51735">
    <property type="entry name" value="NAD(P)-binding Rossmann-fold domains"/>
    <property type="match status" value="1"/>
</dbReference>
<dbReference type="OrthoDB" id="9787435at2"/>
<gene>
    <name evidence="2" type="ORF">N866_19325</name>
</gene>
<dbReference type="Pfam" id="PF08240">
    <property type="entry name" value="ADH_N"/>
    <property type="match status" value="1"/>
</dbReference>
<comment type="caution">
    <text evidence="2">The sequence shown here is derived from an EMBL/GenBank/DDBJ whole genome shotgun (WGS) entry which is preliminary data.</text>
</comment>
<keyword evidence="3" id="KW-1185">Reference proteome</keyword>
<dbReference type="InterPro" id="IPR011032">
    <property type="entry name" value="GroES-like_sf"/>
</dbReference>
<dbReference type="InterPro" id="IPR036291">
    <property type="entry name" value="NAD(P)-bd_dom_sf"/>
</dbReference>
<dbReference type="Proteomes" id="UP000019753">
    <property type="component" value="Unassembled WGS sequence"/>
</dbReference>
<proteinExistence type="predicted"/>
<dbReference type="SMART" id="SM00829">
    <property type="entry name" value="PKS_ER"/>
    <property type="match status" value="1"/>
</dbReference>
<evidence type="ECO:0000313" key="3">
    <source>
        <dbReference type="Proteomes" id="UP000019753"/>
    </source>
</evidence>
<dbReference type="InterPro" id="IPR052711">
    <property type="entry name" value="Zinc_ADH-like"/>
</dbReference>
<dbReference type="SUPFAM" id="SSF50129">
    <property type="entry name" value="GroES-like"/>
    <property type="match status" value="1"/>
</dbReference>
<accession>A0A021VR68</accession>
<name>A0A021VR68_9CELL</name>
<dbReference type="InterPro" id="IPR013149">
    <property type="entry name" value="ADH-like_C"/>
</dbReference>
<dbReference type="PANTHER" id="PTHR45033">
    <property type="match status" value="1"/>
</dbReference>
<dbReference type="Pfam" id="PF00107">
    <property type="entry name" value="ADH_zinc_N"/>
    <property type="match status" value="1"/>
</dbReference>
<sequence length="323" mass="33451">MLAAVAARTSQDDPLSGLEMRRVDRPDAAALPPHWSVVDVRAASLNHHDLWSLRGVGLPDEALPMVLGCDAAGVTADGREVVVHAVVGATGHGVGPGERRSLLSERYPGTLAEQVAVPTWNLVPKPAELSFEEAACLPTAWLTAYRMLFTSARLAPGDRVLVQGAGGGVASAAVQLGAAAGLEVAVTSRDAGKRERALTMGAAVAVEPGARLPFRADAVLETVGAATWSHSVRSVRPGGTIVVAGATSGDPAPMELTRIFFTEISVLGATMGDKEDLEALLRMLVRTGVRPTVDTSVPLERAPDGFARLASGEQVGKVVVTVG</sequence>
<protein>
    <submittedName>
        <fullName evidence="2">Molecular chaperone GroES</fullName>
    </submittedName>
</protein>
<dbReference type="Gene3D" id="3.40.50.720">
    <property type="entry name" value="NAD(P)-binding Rossmann-like Domain"/>
    <property type="match status" value="1"/>
</dbReference>
<dbReference type="InterPro" id="IPR020843">
    <property type="entry name" value="ER"/>
</dbReference>
<dbReference type="InterPro" id="IPR013154">
    <property type="entry name" value="ADH-like_N"/>
</dbReference>
<reference evidence="2 3" key="1">
    <citation type="submission" date="2014-01" db="EMBL/GenBank/DDBJ databases">
        <title>Actinotalea ferrariae CF5-4.</title>
        <authorList>
            <person name="Chen F."/>
            <person name="Li Y."/>
            <person name="Wang G."/>
        </authorList>
    </citation>
    <scope>NUCLEOTIDE SEQUENCE [LARGE SCALE GENOMIC DNA]</scope>
    <source>
        <strain evidence="2 3">CF5-4</strain>
    </source>
</reference>
<dbReference type="PANTHER" id="PTHR45033:SF3">
    <property type="entry name" value="DEHYDROGENASE, PUTATIVE (AFU_ORTHOLOGUE AFUA_2G13270)-RELATED"/>
    <property type="match status" value="1"/>
</dbReference>
<dbReference type="AlphaFoldDB" id="A0A021VR68"/>
<dbReference type="EMBL" id="AXCW01000080">
    <property type="protein sequence ID" value="EYR63618.1"/>
    <property type="molecule type" value="Genomic_DNA"/>
</dbReference>
<evidence type="ECO:0000313" key="2">
    <source>
        <dbReference type="EMBL" id="EYR63618.1"/>
    </source>
</evidence>
<dbReference type="GO" id="GO:0016491">
    <property type="term" value="F:oxidoreductase activity"/>
    <property type="evidence" value="ECO:0007669"/>
    <property type="project" value="InterPro"/>
</dbReference>
<organism evidence="2 3">
    <name type="scientific">Actinotalea ferrariae CF5-4</name>
    <dbReference type="NCBI Taxonomy" id="948458"/>
    <lineage>
        <taxon>Bacteria</taxon>
        <taxon>Bacillati</taxon>
        <taxon>Actinomycetota</taxon>
        <taxon>Actinomycetes</taxon>
        <taxon>Micrococcales</taxon>
        <taxon>Cellulomonadaceae</taxon>
        <taxon>Actinotalea</taxon>
    </lineage>
</organism>
<dbReference type="Gene3D" id="3.90.180.10">
    <property type="entry name" value="Medium-chain alcohol dehydrogenases, catalytic domain"/>
    <property type="match status" value="1"/>
</dbReference>
<dbReference type="RefSeq" id="WP_034225531.1">
    <property type="nucleotide sequence ID" value="NZ_AXCW01000080.1"/>
</dbReference>